<sequence length="53" mass="5984">MSSDNMADRGKDRKGFMKGVRFMEEADVTRHPGCRMRAQKTPLPVLTAEAFIV</sequence>
<keyword evidence="2" id="KW-1185">Reference proteome</keyword>
<name>A0AB33ICN2_ACEAC</name>
<proteinExistence type="predicted"/>
<dbReference type="AlphaFoldDB" id="A0AB33ICN2"/>
<evidence type="ECO:0008006" key="3">
    <source>
        <dbReference type="Google" id="ProtNLM"/>
    </source>
</evidence>
<protein>
    <recommendedName>
        <fullName evidence="3">Transposase</fullName>
    </recommendedName>
</protein>
<accession>A0AB33ICN2</accession>
<dbReference type="EMBL" id="AP023410">
    <property type="protein sequence ID" value="BCK75853.1"/>
    <property type="molecule type" value="Genomic_DNA"/>
</dbReference>
<dbReference type="Proteomes" id="UP000516424">
    <property type="component" value="Chromosome"/>
</dbReference>
<reference evidence="1 2" key="1">
    <citation type="journal article" date="2011" name="Microbiology">
        <title>Transcriptome response to different carbon sources in Acetobacter aceti.</title>
        <authorList>
            <person name="Sakurai K."/>
            <person name="Arai H."/>
            <person name="Ishii M."/>
            <person name="Igarashi Y."/>
        </authorList>
    </citation>
    <scope>NUCLEOTIDE SEQUENCE [LARGE SCALE GENOMIC DNA]</scope>
    <source>
        <strain evidence="1 2">NBRC 14818</strain>
    </source>
</reference>
<organism evidence="1 2">
    <name type="scientific">Acetobacter aceti NBRC 14818</name>
    <dbReference type="NCBI Taxonomy" id="887700"/>
    <lineage>
        <taxon>Bacteria</taxon>
        <taxon>Pseudomonadati</taxon>
        <taxon>Pseudomonadota</taxon>
        <taxon>Alphaproteobacteria</taxon>
        <taxon>Acetobacterales</taxon>
        <taxon>Acetobacteraceae</taxon>
        <taxon>Acetobacter</taxon>
        <taxon>Acetobacter subgen. Acetobacter</taxon>
    </lineage>
</organism>
<gene>
    <name evidence="1" type="ORF">EMQ_1459</name>
</gene>
<evidence type="ECO:0000313" key="2">
    <source>
        <dbReference type="Proteomes" id="UP000516424"/>
    </source>
</evidence>
<evidence type="ECO:0000313" key="1">
    <source>
        <dbReference type="EMBL" id="BCK75853.1"/>
    </source>
</evidence>